<dbReference type="GeneID" id="68572301"/>
<dbReference type="AlphaFoldDB" id="A0AAV3SYQ0"/>
<name>A0AAV3SYQ0_9EURY</name>
<accession>A0AAV3SYQ0</accession>
<keyword evidence="2" id="KW-0472">Membrane</keyword>
<sequence>MIAIRKGLIPVLAVILFSSISLAQVPEFNVVPDGVDRDLSAYNDHEIEFSFTNLDSSREIHNVTLENTSYLSWNENRFNLNASQTRTVNASFYTENITSINDSLSSSYKYSGSDNDFSGPNISIDVSTFYRNTSVDLSTFGSNFELQFGESDTSVFRVRNTGNETAFNVSLEAEDITFDRSSGFDVPAGEDTLVQYEVSIPKPEENATAATNQTYQRTVSVSGENFNETEFSASVFVPFKQYDTDEAEREAVETLVQFCSDNPESNICSGEQIVRYKNNTETVYRTPEANVSLTEEELTSLKVLANTRSEDYRDILQRVRLQQNTFRSELNKTRSNFSENLNQVEAESEENTEMIRSLNQTIVENNERELQEARNRTFWMQLGVLILVLAVIVKLGWFVYENLDDWTDDSRWT</sequence>
<evidence type="ECO:0000256" key="2">
    <source>
        <dbReference type="SAM" id="Phobius"/>
    </source>
</evidence>
<feature type="coiled-coil region" evidence="1">
    <location>
        <begin position="327"/>
        <end position="361"/>
    </location>
</feature>
<proteinExistence type="predicted"/>
<evidence type="ECO:0000313" key="3">
    <source>
        <dbReference type="EMBL" id="GAA0646324.1"/>
    </source>
</evidence>
<gene>
    <name evidence="3" type="ORF">GCM10009019_05820</name>
</gene>
<evidence type="ECO:0000313" key="4">
    <source>
        <dbReference type="Proteomes" id="UP001500194"/>
    </source>
</evidence>
<feature type="transmembrane region" description="Helical" evidence="2">
    <location>
        <begin position="378"/>
        <end position="400"/>
    </location>
</feature>
<protein>
    <submittedName>
        <fullName evidence="3">Uncharacterized protein</fullName>
    </submittedName>
</protein>
<keyword evidence="1" id="KW-0175">Coiled coil</keyword>
<evidence type="ECO:0000256" key="1">
    <source>
        <dbReference type="SAM" id="Coils"/>
    </source>
</evidence>
<reference evidence="3 4" key="1">
    <citation type="journal article" date="2019" name="Int. J. Syst. Evol. Microbiol.">
        <title>The Global Catalogue of Microorganisms (GCM) 10K type strain sequencing project: providing services to taxonomists for standard genome sequencing and annotation.</title>
        <authorList>
            <consortium name="The Broad Institute Genomics Platform"/>
            <consortium name="The Broad Institute Genome Sequencing Center for Infectious Disease"/>
            <person name="Wu L."/>
            <person name="Ma J."/>
        </authorList>
    </citation>
    <scope>NUCLEOTIDE SEQUENCE [LARGE SCALE GENOMIC DNA]</scope>
    <source>
        <strain evidence="3 4">JCM 16327</strain>
    </source>
</reference>
<dbReference type="RefSeq" id="WP_227261707.1">
    <property type="nucleotide sequence ID" value="NZ_BAAADU010000002.1"/>
</dbReference>
<dbReference type="EMBL" id="BAAADU010000002">
    <property type="protein sequence ID" value="GAA0646324.1"/>
    <property type="molecule type" value="Genomic_DNA"/>
</dbReference>
<comment type="caution">
    <text evidence="3">The sequence shown here is derived from an EMBL/GenBank/DDBJ whole genome shotgun (WGS) entry which is preliminary data.</text>
</comment>
<keyword evidence="4" id="KW-1185">Reference proteome</keyword>
<keyword evidence="2" id="KW-1133">Transmembrane helix</keyword>
<keyword evidence="2" id="KW-0812">Transmembrane</keyword>
<dbReference type="Proteomes" id="UP001500194">
    <property type="component" value="Unassembled WGS sequence"/>
</dbReference>
<organism evidence="3 4">
    <name type="scientific">Salarchaeum japonicum</name>
    <dbReference type="NCBI Taxonomy" id="555573"/>
    <lineage>
        <taxon>Archaea</taxon>
        <taxon>Methanobacteriati</taxon>
        <taxon>Methanobacteriota</taxon>
        <taxon>Stenosarchaea group</taxon>
        <taxon>Halobacteria</taxon>
        <taxon>Halobacteriales</taxon>
        <taxon>Halobacteriaceae</taxon>
    </lineage>
</organism>